<name>A0A1G5NN36_AFIMA</name>
<comment type="pathway">
    <text evidence="1">Cofactor biosynthesis; adenosylcobalamin biosynthesis.</text>
</comment>
<dbReference type="PANTHER" id="PTHR43588">
    <property type="entry name" value="COBALT-PRECORRIN-8 METHYLMUTASE"/>
    <property type="match status" value="1"/>
</dbReference>
<dbReference type="GO" id="GO:0009236">
    <property type="term" value="P:cobalamin biosynthetic process"/>
    <property type="evidence" value="ECO:0007669"/>
    <property type="project" value="UniProtKB-UniPathway"/>
</dbReference>
<dbReference type="RefSeq" id="WP_092812999.1">
    <property type="nucleotide sequence ID" value="NZ_FMVW01000005.1"/>
</dbReference>
<keyword evidence="3" id="KW-0169">Cobalamin biosynthesis</keyword>
<keyword evidence="4" id="KW-0413">Isomerase</keyword>
<dbReference type="AlphaFoldDB" id="A0A1G5NN36"/>
<sequence length="209" mass="21272">MDYLRDGAEITRRSFAIIEAECELSGVPADLRPLAKRVVHSGGMPDLVADLAWSEGAGAAGRAALEAGAPILCDVAMVAAGIARRHLSAGNPIEAAVAQPDVARLAGELQTTRTAAGFSALADRLSGAIAVIGNAPTALFHLLELAEDPALRPAYVIGFPVGFVGAAESKEALIANRLGLPFVALRGRRGGSAMAAAALNALMIGEEAA</sequence>
<evidence type="ECO:0000313" key="7">
    <source>
        <dbReference type="Proteomes" id="UP000199347"/>
    </source>
</evidence>
<evidence type="ECO:0000256" key="2">
    <source>
        <dbReference type="ARBA" id="ARBA00009774"/>
    </source>
</evidence>
<dbReference type="InterPro" id="IPR036588">
    <property type="entry name" value="CobH/CbiC_sf"/>
</dbReference>
<accession>A0A1G5NN36</accession>
<proteinExistence type="inferred from homology"/>
<feature type="domain" description="Cobalamin biosynthesis precorrin-8X methylmutase CobH/CbiC" evidence="5">
    <location>
        <begin position="9"/>
        <end position="203"/>
    </location>
</feature>
<protein>
    <submittedName>
        <fullName evidence="6">Precorrin-8X methylmutase</fullName>
    </submittedName>
</protein>
<evidence type="ECO:0000256" key="4">
    <source>
        <dbReference type="ARBA" id="ARBA00023235"/>
    </source>
</evidence>
<dbReference type="OrthoDB" id="9780708at2"/>
<dbReference type="Proteomes" id="UP000199347">
    <property type="component" value="Unassembled WGS sequence"/>
</dbReference>
<dbReference type="Pfam" id="PF02570">
    <property type="entry name" value="CbiC"/>
    <property type="match status" value="1"/>
</dbReference>
<dbReference type="SUPFAM" id="SSF63965">
    <property type="entry name" value="Precorrin-8X methylmutase CbiC/CobH"/>
    <property type="match status" value="1"/>
</dbReference>
<comment type="similarity">
    <text evidence="2">Belongs to the CobH/CbiC family.</text>
</comment>
<dbReference type="Gene3D" id="3.40.50.10230">
    <property type="entry name" value="Cobalamin biosynthesis CobH/CbiC, precorrin-8X methylmutase"/>
    <property type="match status" value="1"/>
</dbReference>
<dbReference type="PANTHER" id="PTHR43588:SF1">
    <property type="entry name" value="COBALT-PRECORRIN-8 METHYLMUTASE"/>
    <property type="match status" value="1"/>
</dbReference>
<dbReference type="GO" id="GO:0016993">
    <property type="term" value="F:precorrin-8X methylmutase activity"/>
    <property type="evidence" value="ECO:0007669"/>
    <property type="project" value="InterPro"/>
</dbReference>
<dbReference type="UniPathway" id="UPA00148"/>
<evidence type="ECO:0000256" key="1">
    <source>
        <dbReference type="ARBA" id="ARBA00004953"/>
    </source>
</evidence>
<reference evidence="6 7" key="1">
    <citation type="submission" date="2016-10" db="EMBL/GenBank/DDBJ databases">
        <authorList>
            <person name="de Groot N.N."/>
        </authorList>
    </citation>
    <scope>NUCLEOTIDE SEQUENCE [LARGE SCALE GENOMIC DNA]</scope>
    <source>
        <strain evidence="6 7">DSM 2698</strain>
    </source>
</reference>
<dbReference type="STRING" id="1120955.SAMN03080610_02344"/>
<evidence type="ECO:0000256" key="3">
    <source>
        <dbReference type="ARBA" id="ARBA00022573"/>
    </source>
</evidence>
<dbReference type="EMBL" id="FMVW01000005">
    <property type="protein sequence ID" value="SCZ38823.1"/>
    <property type="molecule type" value="Genomic_DNA"/>
</dbReference>
<evidence type="ECO:0000259" key="5">
    <source>
        <dbReference type="Pfam" id="PF02570"/>
    </source>
</evidence>
<dbReference type="InterPro" id="IPR003722">
    <property type="entry name" value="Cbl_synth_CobH/CbiC"/>
</dbReference>
<organism evidence="6 7">
    <name type="scientific">Afifella marina DSM 2698</name>
    <dbReference type="NCBI Taxonomy" id="1120955"/>
    <lineage>
        <taxon>Bacteria</taxon>
        <taxon>Pseudomonadati</taxon>
        <taxon>Pseudomonadota</taxon>
        <taxon>Alphaproteobacteria</taxon>
        <taxon>Hyphomicrobiales</taxon>
        <taxon>Afifellaceae</taxon>
        <taxon>Afifella</taxon>
    </lineage>
</organism>
<gene>
    <name evidence="6" type="ORF">SAMN03080610_02344</name>
</gene>
<evidence type="ECO:0000313" key="6">
    <source>
        <dbReference type="EMBL" id="SCZ38823.1"/>
    </source>
</evidence>
<keyword evidence="7" id="KW-1185">Reference proteome</keyword>